<feature type="binding site" evidence="7 10">
    <location>
        <begin position="129"/>
        <end position="131"/>
    </location>
    <ligand>
        <name>NAD(+)</name>
        <dbReference type="ChEBI" id="CHEBI:57540"/>
    </ligand>
</feature>
<feature type="binding site" evidence="7 10">
    <location>
        <begin position="11"/>
        <end position="17"/>
    </location>
    <ligand>
        <name>NAD(+)</name>
        <dbReference type="ChEBI" id="CHEBI:57540"/>
    </ligand>
</feature>
<comment type="function">
    <text evidence="7">Catalyzes the reversible oxidation of malate to oxaloacetate.</text>
</comment>
<dbReference type="HAMAP" id="MF_01517">
    <property type="entry name" value="Malate_dehydrog_2"/>
    <property type="match status" value="1"/>
</dbReference>
<evidence type="ECO:0000256" key="9">
    <source>
        <dbReference type="PIRSR" id="PIRSR000102-2"/>
    </source>
</evidence>
<feature type="domain" description="Lactate/malate dehydrogenase N-terminal" evidence="12">
    <location>
        <begin position="6"/>
        <end position="148"/>
    </location>
</feature>
<keyword evidence="7 11" id="KW-0816">Tricarboxylic acid cycle</keyword>
<dbReference type="InterPro" id="IPR015955">
    <property type="entry name" value="Lactate_DH/Glyco_Ohase_4_C"/>
</dbReference>
<dbReference type="Pfam" id="PF00056">
    <property type="entry name" value="Ldh_1_N"/>
    <property type="match status" value="1"/>
</dbReference>
<name>A0A6B1FV00_9CHLR</name>
<dbReference type="InterPro" id="IPR022383">
    <property type="entry name" value="Lactate/malate_DH_C"/>
</dbReference>
<dbReference type="FunFam" id="3.40.50.720:FF:000010">
    <property type="entry name" value="Malate dehydrogenase"/>
    <property type="match status" value="1"/>
</dbReference>
<dbReference type="Gene3D" id="3.90.110.10">
    <property type="entry name" value="Lactate dehydrogenase/glycoside hydrolase, family 4, C-terminal"/>
    <property type="match status" value="1"/>
</dbReference>
<feature type="active site" description="Proton acceptor" evidence="7 8">
    <location>
        <position position="187"/>
    </location>
</feature>
<feature type="binding site" evidence="7 9">
    <location>
        <position position="98"/>
    </location>
    <ligand>
        <name>substrate</name>
    </ligand>
</feature>
<comment type="similarity">
    <text evidence="1 7">Belongs to the LDH/MDH superfamily. MDH type 2 family.</text>
</comment>
<dbReference type="InterPro" id="IPR001557">
    <property type="entry name" value="L-lactate/malate_DH"/>
</dbReference>
<dbReference type="CDD" id="cd01338">
    <property type="entry name" value="MDH_chloroplast-like"/>
    <property type="match status" value="1"/>
</dbReference>
<evidence type="ECO:0000256" key="2">
    <source>
        <dbReference type="ARBA" id="ARBA00012995"/>
    </source>
</evidence>
<dbReference type="InterPro" id="IPR001252">
    <property type="entry name" value="Malate_DH_AS"/>
</dbReference>
<feature type="binding site" evidence="7 9">
    <location>
        <position position="131"/>
    </location>
    <ligand>
        <name>substrate</name>
    </ligand>
</feature>
<evidence type="ECO:0000256" key="11">
    <source>
        <dbReference type="RuleBase" id="RU000422"/>
    </source>
</evidence>
<evidence type="ECO:0000256" key="1">
    <source>
        <dbReference type="ARBA" id="ARBA00009613"/>
    </source>
</evidence>
<sequence>MNDPIRVAVTGAAGNIGYALIFRIANGDLFGPDQPVILQLLEIPPAMGALEGVAMELDDCAFPLLSDTILTDDPDVAFAGANWSLLVGARPRTAGMERKDLLSANGPIFVTQGKAINDNAASDVRVVVVGNPANTNCLIAMHNAPDVPQERFTAMTRLDHNRAQSMLARKTGRPLHTVKNVAIWGNHSATQYPDLFHARIDGQPAAAVVADFSWIRQTFIPAVQQRGAAVIAARGASSAASAANACINHVQSWYGGATEDDWVSMGIPGTGAYDFPAGVIFSYPVTVEDGVYQIVEGLPLTDFDRAAITASGQELLEEREAVADWLS</sequence>
<dbReference type="Gene3D" id="3.40.50.720">
    <property type="entry name" value="NAD(P)-binding Rossmann-like Domain"/>
    <property type="match status" value="1"/>
</dbReference>
<keyword evidence="4 7" id="KW-0560">Oxidoreductase</keyword>
<dbReference type="PROSITE" id="PS00068">
    <property type="entry name" value="MDH"/>
    <property type="match status" value="1"/>
</dbReference>
<evidence type="ECO:0000256" key="5">
    <source>
        <dbReference type="ARBA" id="ARBA00023027"/>
    </source>
</evidence>
<dbReference type="InterPro" id="IPR010945">
    <property type="entry name" value="Malate_DH_type2"/>
</dbReference>
<evidence type="ECO:0000256" key="6">
    <source>
        <dbReference type="ARBA" id="ARBA00048313"/>
    </source>
</evidence>
<evidence type="ECO:0000259" key="12">
    <source>
        <dbReference type="Pfam" id="PF00056"/>
    </source>
</evidence>
<gene>
    <name evidence="7" type="primary">mdh</name>
    <name evidence="14" type="ORF">F4148_06750</name>
</gene>
<dbReference type="SUPFAM" id="SSF51735">
    <property type="entry name" value="NAD(P)-binding Rossmann-fold domains"/>
    <property type="match status" value="1"/>
</dbReference>
<feature type="binding site" evidence="7 9">
    <location>
        <position position="162"/>
    </location>
    <ligand>
        <name>substrate</name>
    </ligand>
</feature>
<dbReference type="InterPro" id="IPR001236">
    <property type="entry name" value="Lactate/malate_DH_N"/>
</dbReference>
<feature type="binding site" evidence="7 9">
    <location>
        <position position="92"/>
    </location>
    <ligand>
        <name>substrate</name>
    </ligand>
</feature>
<dbReference type="GO" id="GO:0006099">
    <property type="term" value="P:tricarboxylic acid cycle"/>
    <property type="evidence" value="ECO:0007669"/>
    <property type="project" value="UniProtKB-UniRule"/>
</dbReference>
<evidence type="ECO:0000313" key="14">
    <source>
        <dbReference type="EMBL" id="MYH61462.1"/>
    </source>
</evidence>
<protein>
    <recommendedName>
        <fullName evidence="3 7">Malate dehydrogenase</fullName>
        <ecNumber evidence="2 7">1.1.1.37</ecNumber>
    </recommendedName>
</protein>
<dbReference type="Pfam" id="PF02866">
    <property type="entry name" value="Ldh_1_C"/>
    <property type="match status" value="1"/>
</dbReference>
<feature type="binding site" evidence="7 10">
    <location>
        <position position="105"/>
    </location>
    <ligand>
        <name>NAD(+)</name>
        <dbReference type="ChEBI" id="CHEBI:57540"/>
    </ligand>
</feature>
<dbReference type="NCBIfam" id="TIGR01759">
    <property type="entry name" value="MalateDH-SF1"/>
    <property type="match status" value="1"/>
</dbReference>
<dbReference type="GO" id="GO:0006108">
    <property type="term" value="P:malate metabolic process"/>
    <property type="evidence" value="ECO:0007669"/>
    <property type="project" value="InterPro"/>
</dbReference>
<accession>A0A6B1FV00</accession>
<organism evidence="14">
    <name type="scientific">Caldilineaceae bacterium SB0675_bin_29</name>
    <dbReference type="NCBI Taxonomy" id="2605266"/>
    <lineage>
        <taxon>Bacteria</taxon>
        <taxon>Bacillati</taxon>
        <taxon>Chloroflexota</taxon>
        <taxon>Caldilineae</taxon>
        <taxon>Caldilineales</taxon>
        <taxon>Caldilineaceae</taxon>
    </lineage>
</organism>
<evidence type="ECO:0000259" key="13">
    <source>
        <dbReference type="Pfam" id="PF02866"/>
    </source>
</evidence>
<comment type="catalytic activity">
    <reaction evidence="6 7 11">
        <text>(S)-malate + NAD(+) = oxaloacetate + NADH + H(+)</text>
        <dbReference type="Rhea" id="RHEA:21432"/>
        <dbReference type="ChEBI" id="CHEBI:15378"/>
        <dbReference type="ChEBI" id="CHEBI:15589"/>
        <dbReference type="ChEBI" id="CHEBI:16452"/>
        <dbReference type="ChEBI" id="CHEBI:57540"/>
        <dbReference type="ChEBI" id="CHEBI:57945"/>
        <dbReference type="EC" id="1.1.1.37"/>
    </reaction>
</comment>
<evidence type="ECO:0000256" key="7">
    <source>
        <dbReference type="HAMAP-Rule" id="MF_01517"/>
    </source>
</evidence>
<dbReference type="AlphaFoldDB" id="A0A6B1FV00"/>
<dbReference type="GO" id="GO:0030060">
    <property type="term" value="F:L-malate dehydrogenase (NAD+) activity"/>
    <property type="evidence" value="ECO:0007669"/>
    <property type="project" value="UniProtKB-UniRule"/>
</dbReference>
<dbReference type="InterPro" id="IPR036291">
    <property type="entry name" value="NAD(P)-bd_dom_sf"/>
</dbReference>
<reference evidence="14" key="1">
    <citation type="submission" date="2019-09" db="EMBL/GenBank/DDBJ databases">
        <title>Characterisation of the sponge microbiome using genome-centric metagenomics.</title>
        <authorList>
            <person name="Engelberts J.P."/>
            <person name="Robbins S.J."/>
            <person name="De Goeij J.M."/>
            <person name="Aranda M."/>
            <person name="Bell S.C."/>
            <person name="Webster N.S."/>
        </authorList>
    </citation>
    <scope>NUCLEOTIDE SEQUENCE</scope>
    <source>
        <strain evidence="14">SB0675_bin_29</strain>
    </source>
</reference>
<evidence type="ECO:0000256" key="10">
    <source>
        <dbReference type="PIRSR" id="PIRSR000102-3"/>
    </source>
</evidence>
<dbReference type="FunFam" id="3.90.110.10:FF:000002">
    <property type="entry name" value="Malate dehydrogenase"/>
    <property type="match status" value="1"/>
</dbReference>
<comment type="caution">
    <text evidence="14">The sequence shown here is derived from an EMBL/GenBank/DDBJ whole genome shotgun (WGS) entry which is preliminary data.</text>
</comment>
<dbReference type="PIRSF" id="PIRSF000102">
    <property type="entry name" value="Lac_mal_DH"/>
    <property type="match status" value="1"/>
</dbReference>
<dbReference type="NCBIfam" id="NF003916">
    <property type="entry name" value="PRK05442.1"/>
    <property type="match status" value="1"/>
</dbReference>
<dbReference type="EC" id="1.1.1.37" evidence="2 7"/>
<proteinExistence type="inferred from homology"/>
<dbReference type="EMBL" id="VYDA01000255">
    <property type="protein sequence ID" value="MYH61462.1"/>
    <property type="molecule type" value="Genomic_DNA"/>
</dbReference>
<keyword evidence="5 7" id="KW-0520">NAD</keyword>
<evidence type="ECO:0000256" key="8">
    <source>
        <dbReference type="PIRSR" id="PIRSR000102-1"/>
    </source>
</evidence>
<dbReference type="PANTHER" id="PTHR23382">
    <property type="entry name" value="MALATE DEHYDROGENASE"/>
    <property type="match status" value="1"/>
</dbReference>
<evidence type="ECO:0000256" key="3">
    <source>
        <dbReference type="ARBA" id="ARBA00020382"/>
    </source>
</evidence>
<feature type="binding site" evidence="7">
    <location>
        <position position="112"/>
    </location>
    <ligand>
        <name>NAD(+)</name>
        <dbReference type="ChEBI" id="CHEBI:57540"/>
    </ligand>
</feature>
<dbReference type="SUPFAM" id="SSF56327">
    <property type="entry name" value="LDH C-terminal domain-like"/>
    <property type="match status" value="1"/>
</dbReference>
<evidence type="ECO:0000256" key="4">
    <source>
        <dbReference type="ARBA" id="ARBA00023002"/>
    </source>
</evidence>
<feature type="domain" description="Lactate/malate dehydrogenase C-terminal" evidence="13">
    <location>
        <begin position="156"/>
        <end position="322"/>
    </location>
</feature>